<feature type="region of interest" description="Disordered" evidence="1">
    <location>
        <begin position="558"/>
        <end position="630"/>
    </location>
</feature>
<sequence length="776" mass="88766">MEAKVERKTKRIYYSLLSKGKRLSNERSPKTDHSSRLSYDMDQSNRRISAIDNSVKLIKEKAKEIFDLCPKNVLNEKSLQYLVELVGANFSTRLLMEVLMVKWSNKDTTVSGNINNSYSKDLQPKEEVKESPRIDKESSSNSDDYKDTILWSIFELMNFAKTKRLRKFAAYFLCHFSFNNSIIQSKLCTCFGFSPLSGVVILNNFPKNLNEFGDHVKGNKNPKIMIVNLIKVLKNNCGKQYSQYLEVKRKKKKLSFFCYPEFKSNLASLNDFPDPLEHLIGFFVPQKIKCEKEVPLIDSVSSKKNYSSFDQTYEKVESQKNSSKTKNSKNKAKSYASKRLKEEVKSQSSKTARNTTYKLKSQNQRISPSTHSSKESKPLEPKKQTIPPSRPKNQKTKLPSTKASKTRPSVTSRLPKDIQSRQNPRNPKHSKSLLKPSHKKAAINIQTSGRAAQRGLEASSFKASEYYYQITNNINLSVDFNKYMTQTTFSDRNHSAGSDFSKPSEVDIVRRIHQKKQKLQTKRDLDTAKKAASRHISIVLNHGKPDLKQEFDIQVCNKQDKQKTKKKKKSMSPRGLKDSIAKHNEKKVIHSDKKKYKKPSPVSNYSPKGKNKAERNQVARRKKKNLSSDISKYNTIQGGSLIDTNETCEPLHHNPPQTLLSKPRMQTNSLQLSLAKIDRNAAKFDATSNNYKTVKNPKRFSKIHKYQKALRNSNLKGLSSKRFQVTKGAKMSKFLNKSDCMEAALESMTEQPSLIPQNLIPLTMKKKMPSNLRGQL</sequence>
<feature type="compositionally biased region" description="Polar residues" evidence="1">
    <location>
        <begin position="346"/>
        <end position="371"/>
    </location>
</feature>
<evidence type="ECO:0000313" key="3">
    <source>
        <dbReference type="Proteomes" id="UP001295684"/>
    </source>
</evidence>
<accession>A0AAD2CZT2</accession>
<feature type="region of interest" description="Disordered" evidence="1">
    <location>
        <begin position="114"/>
        <end position="143"/>
    </location>
</feature>
<keyword evidence="3" id="KW-1185">Reference proteome</keyword>
<feature type="region of interest" description="Disordered" evidence="1">
    <location>
        <begin position="316"/>
        <end position="438"/>
    </location>
</feature>
<feature type="compositionally biased region" description="Basic and acidic residues" evidence="1">
    <location>
        <begin position="122"/>
        <end position="143"/>
    </location>
</feature>
<comment type="caution">
    <text evidence="2">The sequence shown here is derived from an EMBL/GenBank/DDBJ whole genome shotgun (WGS) entry which is preliminary data.</text>
</comment>
<reference evidence="2" key="1">
    <citation type="submission" date="2023-07" db="EMBL/GenBank/DDBJ databases">
        <authorList>
            <consortium name="AG Swart"/>
            <person name="Singh M."/>
            <person name="Singh A."/>
            <person name="Seah K."/>
            <person name="Emmerich C."/>
        </authorList>
    </citation>
    <scope>NUCLEOTIDE SEQUENCE</scope>
    <source>
        <strain evidence="2">DP1</strain>
    </source>
</reference>
<protein>
    <submittedName>
        <fullName evidence="2">Uncharacterized protein</fullName>
    </submittedName>
</protein>
<gene>
    <name evidence="2" type="ORF">ECRASSUSDP1_LOCUS16351</name>
</gene>
<dbReference type="AlphaFoldDB" id="A0AAD2CZT2"/>
<dbReference type="EMBL" id="CAMPGE010016437">
    <property type="protein sequence ID" value="CAI2374992.1"/>
    <property type="molecule type" value="Genomic_DNA"/>
</dbReference>
<name>A0AAD2CZT2_EUPCR</name>
<feature type="compositionally biased region" description="Basic residues" evidence="1">
    <location>
        <begin position="426"/>
        <end position="438"/>
    </location>
</feature>
<organism evidence="2 3">
    <name type="scientific">Euplotes crassus</name>
    <dbReference type="NCBI Taxonomy" id="5936"/>
    <lineage>
        <taxon>Eukaryota</taxon>
        <taxon>Sar</taxon>
        <taxon>Alveolata</taxon>
        <taxon>Ciliophora</taxon>
        <taxon>Intramacronucleata</taxon>
        <taxon>Spirotrichea</taxon>
        <taxon>Hypotrichia</taxon>
        <taxon>Euplotida</taxon>
        <taxon>Euplotidae</taxon>
        <taxon>Moneuplotes</taxon>
    </lineage>
</organism>
<evidence type="ECO:0000313" key="2">
    <source>
        <dbReference type="EMBL" id="CAI2374992.1"/>
    </source>
</evidence>
<proteinExistence type="predicted"/>
<feature type="compositionally biased region" description="Basic and acidic residues" evidence="1">
    <location>
        <begin position="575"/>
        <end position="591"/>
    </location>
</feature>
<evidence type="ECO:0000256" key="1">
    <source>
        <dbReference type="SAM" id="MobiDB-lite"/>
    </source>
</evidence>
<feature type="compositionally biased region" description="Basic and acidic residues" evidence="1">
    <location>
        <begin position="372"/>
        <end position="383"/>
    </location>
</feature>
<feature type="compositionally biased region" description="Basic residues" evidence="1">
    <location>
        <begin position="326"/>
        <end position="338"/>
    </location>
</feature>
<feature type="compositionally biased region" description="Polar residues" evidence="1">
    <location>
        <begin position="396"/>
        <end position="412"/>
    </location>
</feature>
<dbReference type="Proteomes" id="UP001295684">
    <property type="component" value="Unassembled WGS sequence"/>
</dbReference>